<dbReference type="SMART" id="SM00343">
    <property type="entry name" value="ZnF_C2HC"/>
    <property type="match status" value="1"/>
</dbReference>
<protein>
    <recommendedName>
        <fullName evidence="3">CCHC-type domain-containing protein</fullName>
    </recommendedName>
</protein>
<keyword evidence="1" id="KW-0862">Zinc</keyword>
<feature type="domain" description="CCHC-type" evidence="3">
    <location>
        <begin position="310"/>
        <end position="326"/>
    </location>
</feature>
<dbReference type="InterPro" id="IPR036875">
    <property type="entry name" value="Znf_CCHC_sf"/>
</dbReference>
<accession>A0A818ABU5</accession>
<reference evidence="4" key="1">
    <citation type="submission" date="2021-02" db="EMBL/GenBank/DDBJ databases">
        <authorList>
            <person name="Nowell W R."/>
        </authorList>
    </citation>
    <scope>NUCLEOTIDE SEQUENCE</scope>
</reference>
<dbReference type="InterPro" id="IPR001878">
    <property type="entry name" value="Znf_CCHC"/>
</dbReference>
<feature type="region of interest" description="Disordered" evidence="2">
    <location>
        <begin position="322"/>
        <end position="356"/>
    </location>
</feature>
<dbReference type="GO" id="GO:0003676">
    <property type="term" value="F:nucleic acid binding"/>
    <property type="evidence" value="ECO:0007669"/>
    <property type="project" value="InterPro"/>
</dbReference>
<dbReference type="EMBL" id="CAJNYU010001006">
    <property type="protein sequence ID" value="CAF3403838.1"/>
    <property type="molecule type" value="Genomic_DNA"/>
</dbReference>
<name>A0A818ABU5_9BILA</name>
<dbReference type="Gene3D" id="4.10.60.10">
    <property type="entry name" value="Zinc finger, CCHC-type"/>
    <property type="match status" value="1"/>
</dbReference>
<gene>
    <name evidence="4" type="ORF">FME351_LOCUS9319</name>
</gene>
<dbReference type="PANTHER" id="PTHR33223">
    <property type="entry name" value="CCHC-TYPE DOMAIN-CONTAINING PROTEIN"/>
    <property type="match status" value="1"/>
</dbReference>
<keyword evidence="1" id="KW-0479">Metal-binding</keyword>
<comment type="caution">
    <text evidence="4">The sequence shown here is derived from an EMBL/GenBank/DDBJ whole genome shotgun (WGS) entry which is preliminary data.</text>
</comment>
<dbReference type="InterPro" id="IPR005162">
    <property type="entry name" value="Retrotrans_gag_dom"/>
</dbReference>
<evidence type="ECO:0000313" key="5">
    <source>
        <dbReference type="Proteomes" id="UP000663869"/>
    </source>
</evidence>
<dbReference type="SUPFAM" id="SSF57756">
    <property type="entry name" value="Retrovirus zinc finger-like domains"/>
    <property type="match status" value="1"/>
</dbReference>
<dbReference type="GO" id="GO:0008270">
    <property type="term" value="F:zinc ion binding"/>
    <property type="evidence" value="ECO:0007669"/>
    <property type="project" value="UniProtKB-KW"/>
</dbReference>
<organism evidence="4 5">
    <name type="scientific">Rotaria socialis</name>
    <dbReference type="NCBI Taxonomy" id="392032"/>
    <lineage>
        <taxon>Eukaryota</taxon>
        <taxon>Metazoa</taxon>
        <taxon>Spiralia</taxon>
        <taxon>Gnathifera</taxon>
        <taxon>Rotifera</taxon>
        <taxon>Eurotatoria</taxon>
        <taxon>Bdelloidea</taxon>
        <taxon>Philodinida</taxon>
        <taxon>Philodinidae</taxon>
        <taxon>Rotaria</taxon>
    </lineage>
</organism>
<proteinExistence type="predicted"/>
<dbReference type="Proteomes" id="UP000663869">
    <property type="component" value="Unassembled WGS sequence"/>
</dbReference>
<sequence length="356" mass="41835">MEQNVSTPHTQLNSSTINESFDNDQSDHHNITERRHHADIITQQTSPMGYTPQTTHTIVIPPSAALPTFNGNLSENPRQFLIRVKEYAETINHWNDQALLNGISQFLRETALEWYCQLRTSNRRPQTWTEFIGIFLNQFNSPMRRARQEQQWKNCKQEENETINEFIVRLRALWQEQKPNENEDDLIRHLMCKMRNNILTMIGISRCGSLDEIIIEAQKIEEILYQRNKQVYRNSNQDRIQNNTSTYNNEEPYEIQAASAYQKNRQMKTYATGNYTNKYYGNDHQSSQWGNYSSYPTTNRRDTYSTYETKCYACGKKGHNRNNCPQQYNTYSQQQPGYYPKNDNGAQDGRDHGAPN</sequence>
<evidence type="ECO:0000259" key="3">
    <source>
        <dbReference type="PROSITE" id="PS50158"/>
    </source>
</evidence>
<evidence type="ECO:0000256" key="1">
    <source>
        <dbReference type="PROSITE-ProRule" id="PRU00047"/>
    </source>
</evidence>
<dbReference type="PROSITE" id="PS50158">
    <property type="entry name" value="ZF_CCHC"/>
    <property type="match status" value="1"/>
</dbReference>
<dbReference type="PANTHER" id="PTHR33223:SF6">
    <property type="entry name" value="CCHC-TYPE DOMAIN-CONTAINING PROTEIN"/>
    <property type="match status" value="1"/>
</dbReference>
<feature type="region of interest" description="Disordered" evidence="2">
    <location>
        <begin position="1"/>
        <end position="27"/>
    </location>
</feature>
<keyword evidence="1" id="KW-0863">Zinc-finger</keyword>
<evidence type="ECO:0000313" key="4">
    <source>
        <dbReference type="EMBL" id="CAF3403838.1"/>
    </source>
</evidence>
<dbReference type="AlphaFoldDB" id="A0A818ABU5"/>
<feature type="compositionally biased region" description="Polar residues" evidence="2">
    <location>
        <begin position="322"/>
        <end position="336"/>
    </location>
</feature>
<feature type="compositionally biased region" description="Polar residues" evidence="2">
    <location>
        <begin position="1"/>
        <end position="20"/>
    </location>
</feature>
<dbReference type="Pfam" id="PF03732">
    <property type="entry name" value="Retrotrans_gag"/>
    <property type="match status" value="1"/>
</dbReference>
<evidence type="ECO:0000256" key="2">
    <source>
        <dbReference type="SAM" id="MobiDB-lite"/>
    </source>
</evidence>